<dbReference type="EMBL" id="SHLC01000001">
    <property type="protein sequence ID" value="RZU63831.1"/>
    <property type="molecule type" value="Genomic_DNA"/>
</dbReference>
<evidence type="ECO:0000259" key="1">
    <source>
        <dbReference type="PROSITE" id="PS51186"/>
    </source>
</evidence>
<dbReference type="AlphaFoldDB" id="A0A4Q8AIR1"/>
<feature type="domain" description="N-acetyltransferase" evidence="1">
    <location>
        <begin position="55"/>
        <end position="211"/>
    </location>
</feature>
<dbReference type="SUPFAM" id="SSF55729">
    <property type="entry name" value="Acyl-CoA N-acyltransferases (Nat)"/>
    <property type="match status" value="1"/>
</dbReference>
<evidence type="ECO:0000313" key="2">
    <source>
        <dbReference type="EMBL" id="RZU63831.1"/>
    </source>
</evidence>
<dbReference type="PANTHER" id="PTHR43610">
    <property type="entry name" value="BLL6696 PROTEIN"/>
    <property type="match status" value="1"/>
</dbReference>
<sequence>MTAVRPPLEPIHGRFISLQPLRTDQLVALHGAIGHPLVFAGGYGGGPAAYRADAAEFAAWARGYLRFGAEPRQGVRTGVRLGSRRRAIDSSGGDANVFAVRLHGGAHDGVLVGTTTLGDIDVERESAHIGWSAFDPRVWGSQVNAEAKLLLLNSAFEHGFGRVKIQADVMNTRSRAAIERLGARYEGTVRRERRRPDGSWRDTVLYSILAEEWPEVRDGLHERLSRFAGPVEFRSAEALLA</sequence>
<keyword evidence="2" id="KW-0808">Transferase</keyword>
<name>A0A4Q8AIR1_9MICO</name>
<dbReference type="Proteomes" id="UP000291483">
    <property type="component" value="Unassembled WGS sequence"/>
</dbReference>
<dbReference type="PROSITE" id="PS51186">
    <property type="entry name" value="GNAT"/>
    <property type="match status" value="1"/>
</dbReference>
<accession>A0A4Q8AIR1</accession>
<keyword evidence="3" id="KW-1185">Reference proteome</keyword>
<comment type="caution">
    <text evidence="2">The sequence shown here is derived from an EMBL/GenBank/DDBJ whole genome shotgun (WGS) entry which is preliminary data.</text>
</comment>
<reference evidence="2 3" key="1">
    <citation type="submission" date="2019-02" db="EMBL/GenBank/DDBJ databases">
        <title>Sequencing the genomes of 1000 actinobacteria strains.</title>
        <authorList>
            <person name="Klenk H.-P."/>
        </authorList>
    </citation>
    <scope>NUCLEOTIDE SEQUENCE [LARGE SCALE GENOMIC DNA]</scope>
    <source>
        <strain evidence="2 3">DSM 18319</strain>
    </source>
</reference>
<dbReference type="Pfam" id="PF13302">
    <property type="entry name" value="Acetyltransf_3"/>
    <property type="match status" value="1"/>
</dbReference>
<dbReference type="RefSeq" id="WP_130504448.1">
    <property type="nucleotide sequence ID" value="NZ_SHLC01000001.1"/>
</dbReference>
<gene>
    <name evidence="2" type="ORF">EV379_0120</name>
</gene>
<organism evidence="2 3">
    <name type="scientific">Microterricola gilva</name>
    <dbReference type="NCBI Taxonomy" id="393267"/>
    <lineage>
        <taxon>Bacteria</taxon>
        <taxon>Bacillati</taxon>
        <taxon>Actinomycetota</taxon>
        <taxon>Actinomycetes</taxon>
        <taxon>Micrococcales</taxon>
        <taxon>Microbacteriaceae</taxon>
        <taxon>Microterricola</taxon>
    </lineage>
</organism>
<dbReference type="Gene3D" id="3.40.630.30">
    <property type="match status" value="1"/>
</dbReference>
<evidence type="ECO:0000313" key="3">
    <source>
        <dbReference type="Proteomes" id="UP000291483"/>
    </source>
</evidence>
<protein>
    <submittedName>
        <fullName evidence="2">RimJ/RimL family protein N-acetyltransferase</fullName>
    </submittedName>
</protein>
<dbReference type="PANTHER" id="PTHR43610:SF1">
    <property type="entry name" value="N-ACETYLTRANSFERASE DOMAIN-CONTAINING PROTEIN"/>
    <property type="match status" value="1"/>
</dbReference>
<proteinExistence type="predicted"/>
<dbReference type="GO" id="GO:0016747">
    <property type="term" value="F:acyltransferase activity, transferring groups other than amino-acyl groups"/>
    <property type="evidence" value="ECO:0007669"/>
    <property type="project" value="InterPro"/>
</dbReference>
<dbReference type="InterPro" id="IPR000182">
    <property type="entry name" value="GNAT_dom"/>
</dbReference>
<dbReference type="InterPro" id="IPR016181">
    <property type="entry name" value="Acyl_CoA_acyltransferase"/>
</dbReference>
<dbReference type="OrthoDB" id="9795199at2"/>